<sequence length="483" mass="51951">MAAALVPHVLVVPFPAQGHMIPVLDLVGFLVARGLHLTVVATPPRGPWTSPHRHCYPVTGPLLAPLLGGAIRAVTLLFPTHLAFPAGIESAKGCPPALMGTLIVAFTGLRGPLSSWVRARSGSPDRIVAILSDFFGWTQPLAAELGLPRITFSCCAVYGAAVLHSLLRQLPRREDENDDECPIPFPNLPSVPVYPRRQLSLMYRTYKEGDEHIPVARGTYMEVPLADMGFRRMRAVGPLAPEADATENHGGETAVTTANLCAWLDKFEDDKSPGHAAVLQPGHAAALATALERTGVAFVWAVCPAVTLPNGFEERAVSGGRGTVIRGWAPQVNALRHQALGWFVTHCGWNSVLESVAAGVTILAWPMTADQFVNARLLVDELHAAVPVCWGGVKMAPSTDGLVRVLESTVVGKEWDGELGDVAARTKELVEEAAAARCEKVAARGGRWRSWRGSSASLEDDFFFKRDIAGEAKLHLLCIKNLE</sequence>
<reference evidence="3" key="1">
    <citation type="submission" date="2018-08" db="EMBL/GenBank/DDBJ databases">
        <authorList>
            <person name="Rossello M."/>
        </authorList>
    </citation>
    <scope>NUCLEOTIDE SEQUENCE [LARGE SCALE GENOMIC DNA]</scope>
    <source>
        <strain evidence="3">cv. Chinese Spring</strain>
    </source>
</reference>
<dbReference type="Gramene" id="TraesCAD_scaffold_105169_01G000100.1">
    <property type="protein sequence ID" value="TraesCAD_scaffold_105169_01G000100.1"/>
    <property type="gene ID" value="TraesCAD_scaffold_105169_01G000100"/>
</dbReference>
<dbReference type="AlphaFoldDB" id="A0A3B6RA32"/>
<dbReference type="Pfam" id="PF00201">
    <property type="entry name" value="UDPGT"/>
    <property type="match status" value="1"/>
</dbReference>
<dbReference type="Gene3D" id="3.40.50.2000">
    <property type="entry name" value="Glycogen Phosphorylase B"/>
    <property type="match status" value="2"/>
</dbReference>
<organism evidence="3">
    <name type="scientific">Triticum aestivum</name>
    <name type="common">Wheat</name>
    <dbReference type="NCBI Taxonomy" id="4565"/>
    <lineage>
        <taxon>Eukaryota</taxon>
        <taxon>Viridiplantae</taxon>
        <taxon>Streptophyta</taxon>
        <taxon>Embryophyta</taxon>
        <taxon>Tracheophyta</taxon>
        <taxon>Spermatophyta</taxon>
        <taxon>Magnoliopsida</taxon>
        <taxon>Liliopsida</taxon>
        <taxon>Poales</taxon>
        <taxon>Poaceae</taxon>
        <taxon>BOP clade</taxon>
        <taxon>Pooideae</taxon>
        <taxon>Triticodae</taxon>
        <taxon>Triticeae</taxon>
        <taxon>Triticinae</taxon>
        <taxon>Triticum</taxon>
    </lineage>
</organism>
<dbReference type="Gramene" id="TraesCLE_scaffold_128912_01G000100.1">
    <property type="protein sequence ID" value="TraesCLE_scaffold_128912_01G000100.1"/>
    <property type="gene ID" value="TraesCLE_scaffold_128912_01G000100"/>
</dbReference>
<keyword evidence="2" id="KW-0808">Transferase</keyword>
<dbReference type="Gramene" id="TraesCS7A03G0006500.1">
    <property type="protein sequence ID" value="TraesCS7A03G0006500.1.CDS"/>
    <property type="gene ID" value="TraesCS7A03G0006500"/>
</dbReference>
<dbReference type="OrthoDB" id="5835829at2759"/>
<protein>
    <recommendedName>
        <fullName evidence="5">Glycosyltransferase</fullName>
    </recommendedName>
</protein>
<dbReference type="EnsemblPlants" id="TraesCS7A02G002600.1">
    <property type="protein sequence ID" value="TraesCS7A02G002600.1"/>
    <property type="gene ID" value="TraesCS7A02G002600"/>
</dbReference>
<dbReference type="PANTHER" id="PTHR48047:SF6">
    <property type="entry name" value="OS06G0282400 PROTEIN"/>
    <property type="match status" value="1"/>
</dbReference>
<dbReference type="PANTHER" id="PTHR48047">
    <property type="entry name" value="GLYCOSYLTRANSFERASE"/>
    <property type="match status" value="1"/>
</dbReference>
<dbReference type="OMA" id="PQNHATG"/>
<dbReference type="Gramene" id="TraesRN7A0100005700.1">
    <property type="protein sequence ID" value="TraesRN7A0100005700.1"/>
    <property type="gene ID" value="TraesRN7A0100005700"/>
</dbReference>
<dbReference type="STRING" id="4565.A0A3B6RA32"/>
<dbReference type="Gramene" id="TraesCS7A02G002600.1">
    <property type="protein sequence ID" value="TraesCS7A02G002600.1"/>
    <property type="gene ID" value="TraesCS7A02G002600"/>
</dbReference>
<evidence type="ECO:0000313" key="4">
    <source>
        <dbReference type="Proteomes" id="UP000019116"/>
    </source>
</evidence>
<dbReference type="SUPFAM" id="SSF53756">
    <property type="entry name" value="UDP-Glycosyltransferase/glycogen phosphorylase"/>
    <property type="match status" value="1"/>
</dbReference>
<evidence type="ECO:0000313" key="3">
    <source>
        <dbReference type="EnsemblPlants" id="TraesCS7A02G002600.1"/>
    </source>
</evidence>
<reference evidence="3" key="2">
    <citation type="submission" date="2018-10" db="UniProtKB">
        <authorList>
            <consortium name="EnsemblPlants"/>
        </authorList>
    </citation>
    <scope>IDENTIFICATION</scope>
</reference>
<evidence type="ECO:0008006" key="5">
    <source>
        <dbReference type="Google" id="ProtNLM"/>
    </source>
</evidence>
<comment type="similarity">
    <text evidence="1">Belongs to the UDP-glycosyltransferase family.</text>
</comment>
<evidence type="ECO:0000256" key="1">
    <source>
        <dbReference type="ARBA" id="ARBA00009995"/>
    </source>
</evidence>
<dbReference type="InterPro" id="IPR002213">
    <property type="entry name" value="UDP_glucos_trans"/>
</dbReference>
<dbReference type="CDD" id="cd03784">
    <property type="entry name" value="GT1_Gtf-like"/>
    <property type="match status" value="1"/>
</dbReference>
<evidence type="ECO:0000256" key="2">
    <source>
        <dbReference type="ARBA" id="ARBA00022679"/>
    </source>
</evidence>
<name>A0A3B6RA32_WHEAT</name>
<dbReference type="SMR" id="A0A3B6RA32"/>
<accession>A0A3B6RA32</accession>
<dbReference type="Proteomes" id="UP000019116">
    <property type="component" value="Chromosome 7A"/>
</dbReference>
<keyword evidence="4" id="KW-1185">Reference proteome</keyword>
<dbReference type="GO" id="GO:0035251">
    <property type="term" value="F:UDP-glucosyltransferase activity"/>
    <property type="evidence" value="ECO:0000318"/>
    <property type="project" value="GO_Central"/>
</dbReference>
<proteinExistence type="inferred from homology"/>
<dbReference type="Gramene" id="TraesROB_scaffold_017790_01G000100.1">
    <property type="protein sequence ID" value="TraesROB_scaffold_017790_01G000100.1"/>
    <property type="gene ID" value="TraesROB_scaffold_017790_01G000100"/>
</dbReference>